<evidence type="ECO:0008006" key="3">
    <source>
        <dbReference type="Google" id="ProtNLM"/>
    </source>
</evidence>
<dbReference type="OrthoDB" id="2744824at2759"/>
<evidence type="ECO:0000313" key="2">
    <source>
        <dbReference type="Proteomes" id="UP000703269"/>
    </source>
</evidence>
<sequence length="445" mass="50462">MSRFARATSALYAHVPAVNRLPQELVDHIAGYLADDMDALKSCALVGPAWAGACRLHLFRDITLGPRQLIHDRSTTLQMFSVIPSLRWSIVSVTISSGQPVDVEVGLRFYPPRLVIDPAVFATLLQNMPRLHTLELNLCAIGFSEDYISNLLPHCAEHSHLRSLTLTPSFQNRSRYLDAFRMMVFFRNVPIDILRLCFSVVDWRGQDLAEQGTVLPTNRYDLLLGWRVKVLIPSLLGATHEIGPPLRIIPLWDAEYETLLIALLRAGVVDTLRFGAHGVPFTEAYRAIIARYPPENLETDVVIHPPGSISSFYNWSHFAQFTGVRTFRFVLNTDSLLKRFGPAVDAVLPHLPRTLRAVAFELRLDATPIVSPQVLLMWWERKMQWERLAQRLERFGRLEELHFGPVAVEGAPRAVVAELNDEMRVIVERRMQELVAQGKVKFIIP</sequence>
<keyword evidence="2" id="KW-1185">Reference proteome</keyword>
<organism evidence="1 2">
    <name type="scientific">Phanerochaete sordida</name>
    <dbReference type="NCBI Taxonomy" id="48140"/>
    <lineage>
        <taxon>Eukaryota</taxon>
        <taxon>Fungi</taxon>
        <taxon>Dikarya</taxon>
        <taxon>Basidiomycota</taxon>
        <taxon>Agaricomycotina</taxon>
        <taxon>Agaricomycetes</taxon>
        <taxon>Polyporales</taxon>
        <taxon>Phanerochaetaceae</taxon>
        <taxon>Phanerochaete</taxon>
    </lineage>
</organism>
<reference evidence="1 2" key="1">
    <citation type="submission" date="2021-08" db="EMBL/GenBank/DDBJ databases">
        <title>Draft Genome Sequence of Phanerochaete sordida strain YK-624.</title>
        <authorList>
            <person name="Mori T."/>
            <person name="Dohra H."/>
            <person name="Suzuki T."/>
            <person name="Kawagishi H."/>
            <person name="Hirai H."/>
        </authorList>
    </citation>
    <scope>NUCLEOTIDE SEQUENCE [LARGE SCALE GENOMIC DNA]</scope>
    <source>
        <strain evidence="1 2">YK-624</strain>
    </source>
</reference>
<comment type="caution">
    <text evidence="1">The sequence shown here is derived from an EMBL/GenBank/DDBJ whole genome shotgun (WGS) entry which is preliminary data.</text>
</comment>
<protein>
    <recommendedName>
        <fullName evidence="3">F-box domain-containing protein</fullName>
    </recommendedName>
</protein>
<gene>
    <name evidence="1" type="ORF">PsYK624_033540</name>
</gene>
<dbReference type="EMBL" id="BPQB01000006">
    <property type="protein sequence ID" value="GJE87271.1"/>
    <property type="molecule type" value="Genomic_DNA"/>
</dbReference>
<accession>A0A9P3G2Y7</accession>
<name>A0A9P3G2Y7_9APHY</name>
<evidence type="ECO:0000313" key="1">
    <source>
        <dbReference type="EMBL" id="GJE87271.1"/>
    </source>
</evidence>
<proteinExistence type="predicted"/>
<dbReference type="Proteomes" id="UP000703269">
    <property type="component" value="Unassembled WGS sequence"/>
</dbReference>
<dbReference type="AlphaFoldDB" id="A0A9P3G2Y7"/>